<keyword evidence="2" id="KW-1185">Reference proteome</keyword>
<reference evidence="1 2" key="1">
    <citation type="submission" date="2021-03" db="EMBL/GenBank/DDBJ databases">
        <title>Genomic Encyclopedia of Type Strains, Phase IV (KMG-IV): sequencing the most valuable type-strain genomes for metagenomic binning, comparative biology and taxonomic classification.</title>
        <authorList>
            <person name="Goeker M."/>
        </authorList>
    </citation>
    <scope>NUCLEOTIDE SEQUENCE [LARGE SCALE GENOMIC DNA]</scope>
    <source>
        <strain evidence="1 2">DSM 27512</strain>
    </source>
</reference>
<dbReference type="InterPro" id="IPR038559">
    <property type="entry name" value="XkdN-like_sf"/>
</dbReference>
<protein>
    <submittedName>
        <fullName evidence="1">Uncharacterized protein</fullName>
    </submittedName>
</protein>
<gene>
    <name evidence="1" type="ORF">J2Z35_001193</name>
</gene>
<proteinExistence type="predicted"/>
<dbReference type="RefSeq" id="WP_209660460.1">
    <property type="nucleotide sequence ID" value="NZ_JAGGLI010000011.1"/>
</dbReference>
<sequence>MEKKNKKLTLNDFIAKAKQKEQGKFKAKAVYVESLEGEIIMQKISASYIVDAMDSITSDDSMRNTISIYKELLYNSVPLLKEKELQEQFDLVEPFDIVEEMFDLGEILELGNEVLKMHGLEDLESNVKN</sequence>
<organism evidence="1 2">
    <name type="scientific">Acetoanaerobium pronyense</name>
    <dbReference type="NCBI Taxonomy" id="1482736"/>
    <lineage>
        <taxon>Bacteria</taxon>
        <taxon>Bacillati</taxon>
        <taxon>Bacillota</taxon>
        <taxon>Clostridia</taxon>
        <taxon>Peptostreptococcales</taxon>
        <taxon>Filifactoraceae</taxon>
        <taxon>Acetoanaerobium</taxon>
    </lineage>
</organism>
<dbReference type="Gene3D" id="3.30.2220.30">
    <property type="match status" value="1"/>
</dbReference>
<evidence type="ECO:0000313" key="2">
    <source>
        <dbReference type="Proteomes" id="UP001314903"/>
    </source>
</evidence>
<dbReference type="Proteomes" id="UP001314903">
    <property type="component" value="Unassembled WGS sequence"/>
</dbReference>
<name>A0ABS4KI16_9FIRM</name>
<dbReference type="EMBL" id="JAGGLI010000011">
    <property type="protein sequence ID" value="MBP2027399.1"/>
    <property type="molecule type" value="Genomic_DNA"/>
</dbReference>
<accession>A0ABS4KI16</accession>
<evidence type="ECO:0000313" key="1">
    <source>
        <dbReference type="EMBL" id="MBP2027399.1"/>
    </source>
</evidence>
<comment type="caution">
    <text evidence="1">The sequence shown here is derived from an EMBL/GenBank/DDBJ whole genome shotgun (WGS) entry which is preliminary data.</text>
</comment>